<organism evidence="2 3">
    <name type="scientific">Undibacterium pigrum</name>
    <dbReference type="NCBI Taxonomy" id="401470"/>
    <lineage>
        <taxon>Bacteria</taxon>
        <taxon>Pseudomonadati</taxon>
        <taxon>Pseudomonadota</taxon>
        <taxon>Betaproteobacteria</taxon>
        <taxon>Burkholderiales</taxon>
        <taxon>Oxalobacteraceae</taxon>
        <taxon>Undibacterium</taxon>
    </lineage>
</organism>
<name>A0A318J519_9BURK</name>
<protein>
    <submittedName>
        <fullName evidence="2">Uncharacterized protein</fullName>
    </submittedName>
</protein>
<accession>A0A318J519</accession>
<dbReference type="AlphaFoldDB" id="A0A318J519"/>
<keyword evidence="1" id="KW-1133">Transmembrane helix</keyword>
<dbReference type="Proteomes" id="UP000247792">
    <property type="component" value="Unassembled WGS sequence"/>
</dbReference>
<evidence type="ECO:0000313" key="3">
    <source>
        <dbReference type="Proteomes" id="UP000247792"/>
    </source>
</evidence>
<keyword evidence="3" id="KW-1185">Reference proteome</keyword>
<evidence type="ECO:0000313" key="2">
    <source>
        <dbReference type="EMBL" id="PXX41437.1"/>
    </source>
</evidence>
<dbReference type="RefSeq" id="WP_110256671.1">
    <property type="nucleotide sequence ID" value="NZ_QJKB01000007.1"/>
</dbReference>
<evidence type="ECO:0000256" key="1">
    <source>
        <dbReference type="SAM" id="Phobius"/>
    </source>
</evidence>
<sequence length="164" mass="18718">MLLLSLPSRHPYLIVIWAVITFMCGAEHAGFVIYLLAAPSLVYAVTRCLFNLRSAKVRNKYAFLTAVILLSSAIVAGVHTWRHHQARDYADTIVAALEKHQQQYGKLPVSLDEIPALASDGRRPHMLAYLNGKDGPYLMYAATFVPFEAWHYDFKERLWVYDYD</sequence>
<comment type="caution">
    <text evidence="2">The sequence shown here is derived from an EMBL/GenBank/DDBJ whole genome shotgun (WGS) entry which is preliminary data.</text>
</comment>
<dbReference type="EMBL" id="QJKB01000007">
    <property type="protein sequence ID" value="PXX41437.1"/>
    <property type="molecule type" value="Genomic_DNA"/>
</dbReference>
<proteinExistence type="predicted"/>
<dbReference type="OrthoDB" id="9775207at2"/>
<keyword evidence="1" id="KW-0472">Membrane</keyword>
<gene>
    <name evidence="2" type="ORF">DFR42_10788</name>
</gene>
<reference evidence="2 3" key="1">
    <citation type="submission" date="2018-05" db="EMBL/GenBank/DDBJ databases">
        <title>Genomic Encyclopedia of Type Strains, Phase IV (KMG-IV): sequencing the most valuable type-strain genomes for metagenomic binning, comparative biology and taxonomic classification.</title>
        <authorList>
            <person name="Goeker M."/>
        </authorList>
    </citation>
    <scope>NUCLEOTIDE SEQUENCE [LARGE SCALE GENOMIC DNA]</scope>
    <source>
        <strain evidence="2 3">DSM 19792</strain>
    </source>
</reference>
<feature type="transmembrane region" description="Helical" evidence="1">
    <location>
        <begin position="61"/>
        <end position="81"/>
    </location>
</feature>
<keyword evidence="1" id="KW-0812">Transmembrane</keyword>
<feature type="transmembrane region" description="Helical" evidence="1">
    <location>
        <begin position="12"/>
        <end position="37"/>
    </location>
</feature>